<dbReference type="InterPro" id="IPR017930">
    <property type="entry name" value="Myb_dom"/>
</dbReference>
<keyword evidence="6" id="KW-0539">Nucleus</keyword>
<accession>A0A4S4DJ96</accession>
<feature type="compositionally biased region" description="Low complexity" evidence="7">
    <location>
        <begin position="172"/>
        <end position="190"/>
    </location>
</feature>
<dbReference type="PANTHER" id="PTHR47997">
    <property type="entry name" value="MYB DOMAIN PROTEIN 55"/>
    <property type="match status" value="1"/>
</dbReference>
<feature type="region of interest" description="Disordered" evidence="7">
    <location>
        <begin position="171"/>
        <end position="190"/>
    </location>
</feature>
<gene>
    <name evidence="10" type="ORF">TEA_013838</name>
</gene>
<organism evidence="10 11">
    <name type="scientific">Camellia sinensis var. sinensis</name>
    <name type="common">China tea</name>
    <dbReference type="NCBI Taxonomy" id="542762"/>
    <lineage>
        <taxon>Eukaryota</taxon>
        <taxon>Viridiplantae</taxon>
        <taxon>Streptophyta</taxon>
        <taxon>Embryophyta</taxon>
        <taxon>Tracheophyta</taxon>
        <taxon>Spermatophyta</taxon>
        <taxon>Magnoliopsida</taxon>
        <taxon>eudicotyledons</taxon>
        <taxon>Gunneridae</taxon>
        <taxon>Pentapetalae</taxon>
        <taxon>asterids</taxon>
        <taxon>Ericales</taxon>
        <taxon>Theaceae</taxon>
        <taxon>Camellia</taxon>
    </lineage>
</organism>
<evidence type="ECO:0000256" key="5">
    <source>
        <dbReference type="ARBA" id="ARBA00023163"/>
    </source>
</evidence>
<keyword evidence="2" id="KW-0677">Repeat</keyword>
<evidence type="ECO:0000256" key="6">
    <source>
        <dbReference type="ARBA" id="ARBA00023242"/>
    </source>
</evidence>
<comment type="caution">
    <text evidence="10">The sequence shown here is derived from an EMBL/GenBank/DDBJ whole genome shotgun (WGS) entry which is preliminary data.</text>
</comment>
<dbReference type="GO" id="GO:0005634">
    <property type="term" value="C:nucleus"/>
    <property type="evidence" value="ECO:0007669"/>
    <property type="project" value="UniProtKB-SubCell"/>
</dbReference>
<dbReference type="InterPro" id="IPR009057">
    <property type="entry name" value="Homeodomain-like_sf"/>
</dbReference>
<name>A0A4S4DJ96_CAMSN</name>
<dbReference type="Proteomes" id="UP000306102">
    <property type="component" value="Unassembled WGS sequence"/>
</dbReference>
<dbReference type="CDD" id="cd00167">
    <property type="entry name" value="SANT"/>
    <property type="match status" value="2"/>
</dbReference>
<evidence type="ECO:0000256" key="7">
    <source>
        <dbReference type="SAM" id="MobiDB-lite"/>
    </source>
</evidence>
<reference evidence="10 11" key="1">
    <citation type="journal article" date="2018" name="Proc. Natl. Acad. Sci. U.S.A.">
        <title>Draft genome sequence of Camellia sinensis var. sinensis provides insights into the evolution of the tea genome and tea quality.</title>
        <authorList>
            <person name="Wei C."/>
            <person name="Yang H."/>
            <person name="Wang S."/>
            <person name="Zhao J."/>
            <person name="Liu C."/>
            <person name="Gao L."/>
            <person name="Xia E."/>
            <person name="Lu Y."/>
            <person name="Tai Y."/>
            <person name="She G."/>
            <person name="Sun J."/>
            <person name="Cao H."/>
            <person name="Tong W."/>
            <person name="Gao Q."/>
            <person name="Li Y."/>
            <person name="Deng W."/>
            <person name="Jiang X."/>
            <person name="Wang W."/>
            <person name="Chen Q."/>
            <person name="Zhang S."/>
            <person name="Li H."/>
            <person name="Wu J."/>
            <person name="Wang P."/>
            <person name="Li P."/>
            <person name="Shi C."/>
            <person name="Zheng F."/>
            <person name="Jian J."/>
            <person name="Huang B."/>
            <person name="Shan D."/>
            <person name="Shi M."/>
            <person name="Fang C."/>
            <person name="Yue Y."/>
            <person name="Li F."/>
            <person name="Li D."/>
            <person name="Wei S."/>
            <person name="Han B."/>
            <person name="Jiang C."/>
            <person name="Yin Y."/>
            <person name="Xia T."/>
            <person name="Zhang Z."/>
            <person name="Bennetzen J.L."/>
            <person name="Zhao S."/>
            <person name="Wan X."/>
        </authorList>
    </citation>
    <scope>NUCLEOTIDE SEQUENCE [LARGE SCALE GENOMIC DNA]</scope>
    <source>
        <strain evidence="11">cv. Shuchazao</strain>
        <tissue evidence="10">Leaf</tissue>
    </source>
</reference>
<evidence type="ECO:0000313" key="11">
    <source>
        <dbReference type="Proteomes" id="UP000306102"/>
    </source>
</evidence>
<dbReference type="EMBL" id="SDRB02011087">
    <property type="protein sequence ID" value="THG02938.1"/>
    <property type="molecule type" value="Genomic_DNA"/>
</dbReference>
<dbReference type="Gene3D" id="1.10.10.60">
    <property type="entry name" value="Homeodomain-like"/>
    <property type="match status" value="2"/>
</dbReference>
<dbReference type="STRING" id="542762.A0A4S4DJ96"/>
<dbReference type="GO" id="GO:0003677">
    <property type="term" value="F:DNA binding"/>
    <property type="evidence" value="ECO:0007669"/>
    <property type="project" value="UniProtKB-KW"/>
</dbReference>
<dbReference type="PANTHER" id="PTHR47997:SF76">
    <property type="entry name" value="OS07G0497500 PROTEIN"/>
    <property type="match status" value="1"/>
</dbReference>
<dbReference type="PROSITE" id="PS51294">
    <property type="entry name" value="HTH_MYB"/>
    <property type="match status" value="2"/>
</dbReference>
<dbReference type="PROSITE" id="PS50090">
    <property type="entry name" value="MYB_LIKE"/>
    <property type="match status" value="2"/>
</dbReference>
<dbReference type="AlphaFoldDB" id="A0A4S4DJ96"/>
<protein>
    <submittedName>
        <fullName evidence="10">Uncharacterized protein</fullName>
    </submittedName>
</protein>
<sequence>MGHHCCSKQKVKRGLWSPEEDKKLITYISSHGHGCWSSVPKLVGLQRCGKSCRLRWINYLRPDLKRGSFTEQEERIIIDVHRILGNRWAQIAKHLPGRTDNEVKNFWNSCIKKKLISLGLDPNTHNLLSPHQTTTNATKYSHNNQKQQNTSAFSITSHGNDASMDTKTPFATFPSLPSSHTSSTSTNPNNPISLYENSTITTASTFEYQSPRNQIVNSLMHASLHQLVSEPCIKFARRPLMERTQFLSSTSNPSGFGAIDENCMWGTNSEPLGVMQPQQEKTCEGDQMDEVDINMDNSLIESSNFDFEFVESGLLPCGMYCNVSPMDQLAWDYSRVAQHRRFGISIVDSMLSKAILRTTWNFMLTEAWFSPCLSRWLSTYRSDFHCVTLQIVASMSFRTISGGGDGDGGGGDHEKKNEEEEEGQ</sequence>
<dbReference type="FunFam" id="1.10.10.60:FF:000185">
    <property type="entry name" value="MYB transcription factor"/>
    <property type="match status" value="1"/>
</dbReference>
<evidence type="ECO:0000259" key="8">
    <source>
        <dbReference type="PROSITE" id="PS50090"/>
    </source>
</evidence>
<evidence type="ECO:0000256" key="2">
    <source>
        <dbReference type="ARBA" id="ARBA00022737"/>
    </source>
</evidence>
<evidence type="ECO:0000256" key="1">
    <source>
        <dbReference type="ARBA" id="ARBA00004123"/>
    </source>
</evidence>
<dbReference type="InterPro" id="IPR051953">
    <property type="entry name" value="Plant_SW-associated_TFs"/>
</dbReference>
<dbReference type="Pfam" id="PF00249">
    <property type="entry name" value="Myb_DNA-binding"/>
    <property type="match status" value="2"/>
</dbReference>
<dbReference type="InterPro" id="IPR001005">
    <property type="entry name" value="SANT/Myb"/>
</dbReference>
<keyword evidence="3" id="KW-0805">Transcription regulation</keyword>
<feature type="domain" description="Myb-like" evidence="8">
    <location>
        <begin position="8"/>
        <end position="60"/>
    </location>
</feature>
<evidence type="ECO:0000256" key="3">
    <source>
        <dbReference type="ARBA" id="ARBA00023015"/>
    </source>
</evidence>
<feature type="region of interest" description="Disordered" evidence="7">
    <location>
        <begin position="402"/>
        <end position="424"/>
    </location>
</feature>
<keyword evidence="11" id="KW-1185">Reference proteome</keyword>
<feature type="domain" description="HTH myb-type" evidence="9">
    <location>
        <begin position="8"/>
        <end position="60"/>
    </location>
</feature>
<dbReference type="SUPFAM" id="SSF46689">
    <property type="entry name" value="Homeodomain-like"/>
    <property type="match status" value="1"/>
</dbReference>
<evidence type="ECO:0000313" key="10">
    <source>
        <dbReference type="EMBL" id="THG02938.1"/>
    </source>
</evidence>
<dbReference type="SMART" id="SM00717">
    <property type="entry name" value="SANT"/>
    <property type="match status" value="2"/>
</dbReference>
<keyword evidence="4" id="KW-0238">DNA-binding</keyword>
<feature type="domain" description="Myb-like" evidence="8">
    <location>
        <begin position="61"/>
        <end position="111"/>
    </location>
</feature>
<feature type="domain" description="HTH myb-type" evidence="9">
    <location>
        <begin position="61"/>
        <end position="115"/>
    </location>
</feature>
<comment type="subcellular location">
    <subcellularLocation>
        <location evidence="1">Nucleus</location>
    </subcellularLocation>
</comment>
<evidence type="ECO:0000259" key="9">
    <source>
        <dbReference type="PROSITE" id="PS51294"/>
    </source>
</evidence>
<keyword evidence="5" id="KW-0804">Transcription</keyword>
<dbReference type="FunFam" id="1.10.10.60:FF:000140">
    <property type="entry name" value="Myb transcription factor"/>
    <property type="match status" value="1"/>
</dbReference>
<proteinExistence type="predicted"/>
<evidence type="ECO:0000256" key="4">
    <source>
        <dbReference type="ARBA" id="ARBA00023125"/>
    </source>
</evidence>